<dbReference type="EMBL" id="LHXR01000188">
    <property type="protein sequence ID" value="KXA94395.1"/>
    <property type="molecule type" value="Genomic_DNA"/>
</dbReference>
<organism evidence="1 2">
    <name type="scientific">candidate division MSBL1 archaeon SCGC-AAA259I09</name>
    <dbReference type="NCBI Taxonomy" id="1698267"/>
    <lineage>
        <taxon>Archaea</taxon>
        <taxon>Methanobacteriati</taxon>
        <taxon>Methanobacteriota</taxon>
        <taxon>candidate division MSBL1</taxon>
    </lineage>
</organism>
<proteinExistence type="predicted"/>
<name>A0A133UJM6_9EURY</name>
<dbReference type="Proteomes" id="UP000070463">
    <property type="component" value="Unassembled WGS sequence"/>
</dbReference>
<gene>
    <name evidence="1" type="ORF">AKJ37_07650</name>
</gene>
<protein>
    <submittedName>
        <fullName evidence="1">Uncharacterized protein</fullName>
    </submittedName>
</protein>
<evidence type="ECO:0000313" key="1">
    <source>
        <dbReference type="EMBL" id="KXA94395.1"/>
    </source>
</evidence>
<evidence type="ECO:0000313" key="2">
    <source>
        <dbReference type="Proteomes" id="UP000070463"/>
    </source>
</evidence>
<reference evidence="1 2" key="1">
    <citation type="journal article" date="2016" name="Sci. Rep.">
        <title>Metabolic traits of an uncultured archaeal lineage -MSBL1- from brine pools of the Red Sea.</title>
        <authorList>
            <person name="Mwirichia R."/>
            <person name="Alam I."/>
            <person name="Rashid M."/>
            <person name="Vinu M."/>
            <person name="Ba-Alawi W."/>
            <person name="Anthony Kamau A."/>
            <person name="Kamanda Ngugi D."/>
            <person name="Goker M."/>
            <person name="Klenk H.P."/>
            <person name="Bajic V."/>
            <person name="Stingl U."/>
        </authorList>
    </citation>
    <scope>NUCLEOTIDE SEQUENCE [LARGE SCALE GENOMIC DNA]</scope>
    <source>
        <strain evidence="1">SCGC-AAA259I09</strain>
    </source>
</reference>
<comment type="caution">
    <text evidence="1">The sequence shown here is derived from an EMBL/GenBank/DDBJ whole genome shotgun (WGS) entry which is preliminary data.</text>
</comment>
<sequence>MVMKKHEFEAFDCDHAEITEDEEIELLLRDTEMFEMRTVKGILSKEKDFDKKLVIRSENGIVVDEYNLKILEEVGGPLEFGRK</sequence>
<keyword evidence="2" id="KW-1185">Reference proteome</keyword>
<accession>A0A133UJM6</accession>
<dbReference type="AlphaFoldDB" id="A0A133UJM6"/>